<evidence type="ECO:0000313" key="5">
    <source>
        <dbReference type="Proteomes" id="UP000712157"/>
    </source>
</evidence>
<protein>
    <submittedName>
        <fullName evidence="4">Nitroreductase family protein</fullName>
    </submittedName>
</protein>
<dbReference type="Gene3D" id="3.40.109.30">
    <property type="entry name" value="putative nitroreductase (tm1586), domain 2"/>
    <property type="match status" value="1"/>
</dbReference>
<dbReference type="Gene3D" id="3.40.109.10">
    <property type="entry name" value="NADH Oxidase"/>
    <property type="match status" value="1"/>
</dbReference>
<sequence>MTLYESIFERRSVRNFRMDPLNEKSMSGISRYKEELIPLFAEIDTKIEIISNLDKQAGIKGMFTVKAPYYLLFYSEEREGYLQNAGYMAQQMVLYLFSRGIGSCYQGMARLTEGEVDRQGRILTLVIAFGEAKGELRRKPADAKRLDLQELCVFKEEPGRSERELLDAARLAPSAMNGQPWRFVVYGNRIHVFMRKSGHFTYRSRKWERVDMGIVLAHLMIAIDDLWIDAVMSRLENITHKTVPNNEYVISVVLGK</sequence>
<evidence type="ECO:0000256" key="1">
    <source>
        <dbReference type="ARBA" id="ARBA00007118"/>
    </source>
</evidence>
<accession>A0A949JZ62</accession>
<organism evidence="4 5">
    <name type="scientific">Diplocloster agilis</name>
    <dbReference type="NCBI Taxonomy" id="2850323"/>
    <lineage>
        <taxon>Bacteria</taxon>
        <taxon>Bacillati</taxon>
        <taxon>Bacillota</taxon>
        <taxon>Clostridia</taxon>
        <taxon>Lachnospirales</taxon>
        <taxon>Lachnospiraceae</taxon>
        <taxon>Diplocloster</taxon>
    </lineage>
</organism>
<dbReference type="CDD" id="cd02062">
    <property type="entry name" value="Nitro_FMN_reductase"/>
    <property type="match status" value="1"/>
</dbReference>
<proteinExistence type="inferred from homology"/>
<keyword evidence="5" id="KW-1185">Reference proteome</keyword>
<evidence type="ECO:0000256" key="2">
    <source>
        <dbReference type="ARBA" id="ARBA00023002"/>
    </source>
</evidence>
<comment type="caution">
    <text evidence="4">The sequence shown here is derived from an EMBL/GenBank/DDBJ whole genome shotgun (WGS) entry which is preliminary data.</text>
</comment>
<dbReference type="SUPFAM" id="SSF55469">
    <property type="entry name" value="FMN-dependent nitroreductase-like"/>
    <property type="match status" value="2"/>
</dbReference>
<dbReference type="GO" id="GO:0016491">
    <property type="term" value="F:oxidoreductase activity"/>
    <property type="evidence" value="ECO:0007669"/>
    <property type="project" value="UniProtKB-KW"/>
</dbReference>
<gene>
    <name evidence="4" type="ORF">KTH89_12080</name>
</gene>
<dbReference type="EMBL" id="JAHQCW010000018">
    <property type="protein sequence ID" value="MBU9737279.1"/>
    <property type="molecule type" value="Genomic_DNA"/>
</dbReference>
<keyword evidence="2" id="KW-0560">Oxidoreductase</keyword>
<dbReference type="AlphaFoldDB" id="A0A949JZ62"/>
<dbReference type="PANTHER" id="PTHR43673">
    <property type="entry name" value="NAD(P)H NITROREDUCTASE YDGI-RELATED"/>
    <property type="match status" value="1"/>
</dbReference>
<reference evidence="4" key="1">
    <citation type="submission" date="2021-06" db="EMBL/GenBank/DDBJ databases">
        <title>Description of novel taxa of the family Lachnospiraceae.</title>
        <authorList>
            <person name="Chaplin A.V."/>
            <person name="Sokolova S.R."/>
            <person name="Pikina A.P."/>
            <person name="Korzhanova M."/>
            <person name="Belova V."/>
            <person name="Korostin D."/>
            <person name="Efimov B.A."/>
        </authorList>
    </citation>
    <scope>NUCLEOTIDE SEQUENCE</scope>
    <source>
        <strain evidence="4">ASD5720</strain>
    </source>
</reference>
<name>A0A949JZ62_9FIRM</name>
<dbReference type="Pfam" id="PF14512">
    <property type="entry name" value="TM1586_NiRdase"/>
    <property type="match status" value="1"/>
</dbReference>
<dbReference type="Proteomes" id="UP000712157">
    <property type="component" value="Unassembled WGS sequence"/>
</dbReference>
<dbReference type="PANTHER" id="PTHR43673:SF10">
    <property type="entry name" value="NADH DEHYDROGENASE_NAD(P)H NITROREDUCTASE XCC3605-RELATED"/>
    <property type="match status" value="1"/>
</dbReference>
<evidence type="ECO:0000259" key="3">
    <source>
        <dbReference type="Pfam" id="PF14512"/>
    </source>
</evidence>
<comment type="similarity">
    <text evidence="1">Belongs to the nitroreductase family.</text>
</comment>
<evidence type="ECO:0000313" key="4">
    <source>
        <dbReference type="EMBL" id="MBU9737279.1"/>
    </source>
</evidence>
<feature type="domain" description="Putative nitroreductase TM1586" evidence="3">
    <location>
        <begin position="3"/>
        <end position="222"/>
    </location>
</feature>
<dbReference type="InterPro" id="IPR029478">
    <property type="entry name" value="TM1586_NiRdase"/>
</dbReference>
<dbReference type="InterPro" id="IPR000415">
    <property type="entry name" value="Nitroreductase-like"/>
</dbReference>
<dbReference type="RefSeq" id="WP_238721871.1">
    <property type="nucleotide sequence ID" value="NZ_JAHQCW010000018.1"/>
</dbReference>